<organism evidence="1 2">
    <name type="scientific">Tetraparma gracilis</name>
    <dbReference type="NCBI Taxonomy" id="2962635"/>
    <lineage>
        <taxon>Eukaryota</taxon>
        <taxon>Sar</taxon>
        <taxon>Stramenopiles</taxon>
        <taxon>Ochrophyta</taxon>
        <taxon>Bolidophyceae</taxon>
        <taxon>Parmales</taxon>
        <taxon>Triparmaceae</taxon>
        <taxon>Tetraparma</taxon>
    </lineage>
</organism>
<name>A0ABQ6N5D3_9STRA</name>
<comment type="caution">
    <text evidence="1">The sequence shown here is derived from an EMBL/GenBank/DDBJ whole genome shotgun (WGS) entry which is preliminary data.</text>
</comment>
<protein>
    <submittedName>
        <fullName evidence="1">Uncharacterized protein</fullName>
    </submittedName>
</protein>
<sequence>MPCEVFVEHVLPYLHVEHALSPSGLLLASSAFAKLFLSPPFRGITHRAFCVRRFRSATHPPRFPSARAWLRARPHARPGGLYVLKSSHIRRITRDMWTSASLPPGVVLKNEWYRYLLFVEGGDAVGYLQSSRLPEEVLPKFRSWLRCREASRSREPVPSGEVATGRYTSFKGGNVRVETCAGYADIFFELRVLPGTGNRRMTLERHYSVDAKMGEPVFYDVPSVEHGEQLEGVFRWRTV</sequence>
<keyword evidence="2" id="KW-1185">Reference proteome</keyword>
<gene>
    <name evidence="1" type="ORF">TeGR_g7346</name>
</gene>
<proteinExistence type="predicted"/>
<evidence type="ECO:0000313" key="1">
    <source>
        <dbReference type="EMBL" id="GMI41347.1"/>
    </source>
</evidence>
<dbReference type="Proteomes" id="UP001165060">
    <property type="component" value="Unassembled WGS sequence"/>
</dbReference>
<dbReference type="EMBL" id="BRYB01000995">
    <property type="protein sequence ID" value="GMI41347.1"/>
    <property type="molecule type" value="Genomic_DNA"/>
</dbReference>
<reference evidence="1 2" key="1">
    <citation type="journal article" date="2023" name="Commun. Biol.">
        <title>Genome analysis of Parmales, the sister group of diatoms, reveals the evolutionary specialization of diatoms from phago-mixotrophs to photoautotrophs.</title>
        <authorList>
            <person name="Ban H."/>
            <person name="Sato S."/>
            <person name="Yoshikawa S."/>
            <person name="Yamada K."/>
            <person name="Nakamura Y."/>
            <person name="Ichinomiya M."/>
            <person name="Sato N."/>
            <person name="Blanc-Mathieu R."/>
            <person name="Endo H."/>
            <person name="Kuwata A."/>
            <person name="Ogata H."/>
        </authorList>
    </citation>
    <scope>NUCLEOTIDE SEQUENCE [LARGE SCALE GENOMIC DNA]</scope>
</reference>
<accession>A0ABQ6N5D3</accession>
<evidence type="ECO:0000313" key="2">
    <source>
        <dbReference type="Proteomes" id="UP001165060"/>
    </source>
</evidence>